<feature type="signal peptide" evidence="3">
    <location>
        <begin position="1"/>
        <end position="19"/>
    </location>
</feature>
<keyword evidence="6" id="KW-1185">Reference proteome</keyword>
<dbReference type="Proteomes" id="UP001154078">
    <property type="component" value="Chromosome 5"/>
</dbReference>
<evidence type="ECO:0000256" key="2">
    <source>
        <dbReference type="ARBA" id="ARBA00022525"/>
    </source>
</evidence>
<keyword evidence="3" id="KW-0732">Signal</keyword>
<dbReference type="SMART" id="SM01318">
    <property type="entry name" value="SVWC"/>
    <property type="match status" value="1"/>
</dbReference>
<dbReference type="InterPro" id="IPR029277">
    <property type="entry name" value="SVWC_dom"/>
</dbReference>
<accession>A0A9P0B8X6</accession>
<evidence type="ECO:0000313" key="6">
    <source>
        <dbReference type="Proteomes" id="UP001154078"/>
    </source>
</evidence>
<sequence length="85" mass="9332">MKSFILLVILSCLLATAFGANEGHCYSEATGRLEYNQVQNLKNCQQALCNEDGTIDTKGCPELEAGDRELVQDDTKDFPECCPTV</sequence>
<feature type="domain" description="Single" evidence="4">
    <location>
        <begin position="25"/>
        <end position="83"/>
    </location>
</feature>
<dbReference type="EMBL" id="OV121136">
    <property type="protein sequence ID" value="CAH0557776.1"/>
    <property type="molecule type" value="Genomic_DNA"/>
</dbReference>
<proteinExistence type="predicted"/>
<gene>
    <name evidence="5" type="ORF">MELIAE_LOCUS8408</name>
</gene>
<dbReference type="OrthoDB" id="6674808at2759"/>
<comment type="subcellular location">
    <subcellularLocation>
        <location evidence="1">Secreted</location>
    </subcellularLocation>
</comment>
<dbReference type="AlphaFoldDB" id="A0A9P0B8X6"/>
<keyword evidence="2" id="KW-0964">Secreted</keyword>
<evidence type="ECO:0000259" key="4">
    <source>
        <dbReference type="SMART" id="SM01318"/>
    </source>
</evidence>
<dbReference type="GO" id="GO:0005576">
    <property type="term" value="C:extracellular region"/>
    <property type="evidence" value="ECO:0007669"/>
    <property type="project" value="UniProtKB-SubCell"/>
</dbReference>
<reference evidence="5" key="1">
    <citation type="submission" date="2021-12" db="EMBL/GenBank/DDBJ databases">
        <authorList>
            <person name="King R."/>
        </authorList>
    </citation>
    <scope>NUCLEOTIDE SEQUENCE</scope>
</reference>
<evidence type="ECO:0000313" key="5">
    <source>
        <dbReference type="EMBL" id="CAH0557776.1"/>
    </source>
</evidence>
<organism evidence="5 6">
    <name type="scientific">Brassicogethes aeneus</name>
    <name type="common">Rape pollen beetle</name>
    <name type="synonym">Meligethes aeneus</name>
    <dbReference type="NCBI Taxonomy" id="1431903"/>
    <lineage>
        <taxon>Eukaryota</taxon>
        <taxon>Metazoa</taxon>
        <taxon>Ecdysozoa</taxon>
        <taxon>Arthropoda</taxon>
        <taxon>Hexapoda</taxon>
        <taxon>Insecta</taxon>
        <taxon>Pterygota</taxon>
        <taxon>Neoptera</taxon>
        <taxon>Endopterygota</taxon>
        <taxon>Coleoptera</taxon>
        <taxon>Polyphaga</taxon>
        <taxon>Cucujiformia</taxon>
        <taxon>Nitidulidae</taxon>
        <taxon>Meligethinae</taxon>
        <taxon>Brassicogethes</taxon>
    </lineage>
</organism>
<protein>
    <recommendedName>
        <fullName evidence="4">Single domain-containing protein</fullName>
    </recommendedName>
</protein>
<evidence type="ECO:0000256" key="1">
    <source>
        <dbReference type="ARBA" id="ARBA00004613"/>
    </source>
</evidence>
<evidence type="ECO:0000256" key="3">
    <source>
        <dbReference type="SAM" id="SignalP"/>
    </source>
</evidence>
<dbReference type="Pfam" id="PF15430">
    <property type="entry name" value="SVWC"/>
    <property type="match status" value="1"/>
</dbReference>
<name>A0A9P0B8X6_BRAAE</name>
<feature type="chain" id="PRO_5040206399" description="Single domain-containing protein" evidence="3">
    <location>
        <begin position="20"/>
        <end position="85"/>
    </location>
</feature>